<accession>A0A8S9RXH1</accession>
<evidence type="ECO:0000313" key="2">
    <source>
        <dbReference type="Proteomes" id="UP000712600"/>
    </source>
</evidence>
<reference evidence="1" key="1">
    <citation type="submission" date="2019-12" db="EMBL/GenBank/DDBJ databases">
        <title>Genome sequencing and annotation of Brassica cretica.</title>
        <authorList>
            <person name="Studholme D.J."/>
            <person name="Sarris P."/>
        </authorList>
    </citation>
    <scope>NUCLEOTIDE SEQUENCE</scope>
    <source>
        <strain evidence="1">PFS-109/04</strain>
        <tissue evidence="1">Leaf</tissue>
    </source>
</reference>
<protein>
    <submittedName>
        <fullName evidence="1">Uncharacterized protein</fullName>
    </submittedName>
</protein>
<name>A0A8S9RXH1_BRACR</name>
<dbReference type="EMBL" id="QGKX02000088">
    <property type="protein sequence ID" value="KAF3585497.1"/>
    <property type="molecule type" value="Genomic_DNA"/>
</dbReference>
<organism evidence="1 2">
    <name type="scientific">Brassica cretica</name>
    <name type="common">Mustard</name>
    <dbReference type="NCBI Taxonomy" id="69181"/>
    <lineage>
        <taxon>Eukaryota</taxon>
        <taxon>Viridiplantae</taxon>
        <taxon>Streptophyta</taxon>
        <taxon>Embryophyta</taxon>
        <taxon>Tracheophyta</taxon>
        <taxon>Spermatophyta</taxon>
        <taxon>Magnoliopsida</taxon>
        <taxon>eudicotyledons</taxon>
        <taxon>Gunneridae</taxon>
        <taxon>Pentapetalae</taxon>
        <taxon>rosids</taxon>
        <taxon>malvids</taxon>
        <taxon>Brassicales</taxon>
        <taxon>Brassicaceae</taxon>
        <taxon>Brassiceae</taxon>
        <taxon>Brassica</taxon>
    </lineage>
</organism>
<comment type="caution">
    <text evidence="1">The sequence shown here is derived from an EMBL/GenBank/DDBJ whole genome shotgun (WGS) entry which is preliminary data.</text>
</comment>
<gene>
    <name evidence="1" type="ORF">F2Q69_00031793</name>
</gene>
<dbReference type="AlphaFoldDB" id="A0A8S9RXH1"/>
<proteinExistence type="predicted"/>
<sequence>MVAVQATIFHNWKQRNNVIHNQISLSPAAVFRFIDREVKNVLTAKKHLKLFQGSMSQC</sequence>
<dbReference type="Proteomes" id="UP000712600">
    <property type="component" value="Unassembled WGS sequence"/>
</dbReference>
<evidence type="ECO:0000313" key="1">
    <source>
        <dbReference type="EMBL" id="KAF3585497.1"/>
    </source>
</evidence>